<proteinExistence type="predicted"/>
<gene>
    <name evidence="2" type="ORF">K0U00_49710</name>
</gene>
<evidence type="ECO:0000313" key="3">
    <source>
        <dbReference type="Proteomes" id="UP001519887"/>
    </source>
</evidence>
<accession>A0ABS7CN70</accession>
<evidence type="ECO:0000313" key="2">
    <source>
        <dbReference type="EMBL" id="MBW7462155.1"/>
    </source>
</evidence>
<name>A0ABS7CN70_9BACL</name>
<dbReference type="Pfam" id="PF22422">
    <property type="entry name" value="MGH1-like_GH"/>
    <property type="match status" value="1"/>
</dbReference>
<dbReference type="SUPFAM" id="SSF48208">
    <property type="entry name" value="Six-hairpin glycosidases"/>
    <property type="match status" value="1"/>
</dbReference>
<sequence>GYVYQAKTRLAPLFRSFGSAERADRLESEAARLKERFEQQFWMEDEQFYAIALDGAKRQVHSVASNAGHILMSGIASPERARAVAGRLVAGDMFSGYGIRTMSTDASGYNPMSYHDGSIW</sequence>
<reference evidence="2 3" key="1">
    <citation type="submission" date="2021-07" db="EMBL/GenBank/DDBJ databases">
        <title>Paenibacillus radiodurans sp. nov., isolated from the southeastern edge of Tengger Desert.</title>
        <authorList>
            <person name="Zhang G."/>
        </authorList>
    </citation>
    <scope>NUCLEOTIDE SEQUENCE [LARGE SCALE GENOMIC DNA]</scope>
    <source>
        <strain evidence="2 3">CCM 7311</strain>
    </source>
</reference>
<dbReference type="EMBL" id="JAHZIK010003636">
    <property type="protein sequence ID" value="MBW7462155.1"/>
    <property type="molecule type" value="Genomic_DNA"/>
</dbReference>
<dbReference type="InterPro" id="IPR012341">
    <property type="entry name" value="6hp_glycosidase-like_sf"/>
</dbReference>
<organism evidence="2 3">
    <name type="scientific">Paenibacillus sepulcri</name>
    <dbReference type="NCBI Taxonomy" id="359917"/>
    <lineage>
        <taxon>Bacteria</taxon>
        <taxon>Bacillati</taxon>
        <taxon>Bacillota</taxon>
        <taxon>Bacilli</taxon>
        <taxon>Bacillales</taxon>
        <taxon>Paenibacillaceae</taxon>
        <taxon>Paenibacillus</taxon>
    </lineage>
</organism>
<dbReference type="Proteomes" id="UP001519887">
    <property type="component" value="Unassembled WGS sequence"/>
</dbReference>
<evidence type="ECO:0000259" key="1">
    <source>
        <dbReference type="Pfam" id="PF22422"/>
    </source>
</evidence>
<protein>
    <submittedName>
        <fullName evidence="2">Amylo-alpha-1,6-glucosidase</fullName>
    </submittedName>
</protein>
<dbReference type="InterPro" id="IPR054491">
    <property type="entry name" value="MGH1-like_GH"/>
</dbReference>
<dbReference type="Gene3D" id="1.50.10.10">
    <property type="match status" value="1"/>
</dbReference>
<feature type="non-terminal residue" evidence="2">
    <location>
        <position position="120"/>
    </location>
</feature>
<feature type="non-terminal residue" evidence="2">
    <location>
        <position position="1"/>
    </location>
</feature>
<comment type="caution">
    <text evidence="2">The sequence shown here is derived from an EMBL/GenBank/DDBJ whole genome shotgun (WGS) entry which is preliminary data.</text>
</comment>
<keyword evidence="3" id="KW-1185">Reference proteome</keyword>
<feature type="domain" description="Mannosylglycerate hydrolase MGH1-like glycoside hydrolase" evidence="1">
    <location>
        <begin position="2"/>
        <end position="120"/>
    </location>
</feature>
<dbReference type="InterPro" id="IPR008928">
    <property type="entry name" value="6-hairpin_glycosidase_sf"/>
</dbReference>